<accession>A0A5B8A2R2</accession>
<dbReference type="PANTHER" id="PTHR35102">
    <property type="entry name" value="E3 UBIQUITIN-PROTEIN LIGASE"/>
    <property type="match status" value="1"/>
</dbReference>
<organism evidence="3 4">
    <name type="scientific">Hymenobacter jejuensis</name>
    <dbReference type="NCBI Taxonomy" id="2502781"/>
    <lineage>
        <taxon>Bacteria</taxon>
        <taxon>Pseudomonadati</taxon>
        <taxon>Bacteroidota</taxon>
        <taxon>Cytophagia</taxon>
        <taxon>Cytophagales</taxon>
        <taxon>Hymenobacteraceae</taxon>
        <taxon>Hymenobacter</taxon>
    </lineage>
</organism>
<keyword evidence="4" id="KW-1185">Reference proteome</keyword>
<evidence type="ECO:0000259" key="2">
    <source>
        <dbReference type="Pfam" id="PF09835"/>
    </source>
</evidence>
<feature type="transmembrane region" description="Helical" evidence="1">
    <location>
        <begin position="135"/>
        <end position="156"/>
    </location>
</feature>
<dbReference type="AlphaFoldDB" id="A0A5B8A2R2"/>
<dbReference type="PANTHER" id="PTHR35102:SF1">
    <property type="entry name" value="E3 UBIQUITIN-PROTEIN LIGASE"/>
    <property type="match status" value="1"/>
</dbReference>
<feature type="transmembrane region" description="Helical" evidence="1">
    <location>
        <begin position="39"/>
        <end position="67"/>
    </location>
</feature>
<dbReference type="RefSeq" id="WP_139516868.1">
    <property type="nucleotide sequence ID" value="NZ_CP040896.1"/>
</dbReference>
<dbReference type="InterPro" id="IPR018639">
    <property type="entry name" value="DUF2062"/>
</dbReference>
<keyword evidence="1" id="KW-0472">Membrane</keyword>
<gene>
    <name evidence="3" type="ORF">FHG12_17030</name>
</gene>
<dbReference type="EMBL" id="CP040896">
    <property type="protein sequence ID" value="QDA61694.1"/>
    <property type="molecule type" value="Genomic_DNA"/>
</dbReference>
<dbReference type="Pfam" id="PF09835">
    <property type="entry name" value="DUF2062"/>
    <property type="match status" value="1"/>
</dbReference>
<keyword evidence="1" id="KW-1133">Transmembrane helix</keyword>
<evidence type="ECO:0000313" key="4">
    <source>
        <dbReference type="Proteomes" id="UP000305398"/>
    </source>
</evidence>
<feature type="domain" description="DUF2062" evidence="2">
    <location>
        <begin position="20"/>
        <end position="167"/>
    </location>
</feature>
<keyword evidence="1" id="KW-0812">Transmembrane</keyword>
<dbReference type="Proteomes" id="UP000305398">
    <property type="component" value="Chromosome"/>
</dbReference>
<proteinExistence type="predicted"/>
<name>A0A5B8A2R2_9BACT</name>
<protein>
    <submittedName>
        <fullName evidence="3">DUF2062 domain-containing protein</fullName>
    </submittedName>
</protein>
<dbReference type="KEGG" id="hyj:FHG12_17030"/>
<dbReference type="OrthoDB" id="978759at2"/>
<evidence type="ECO:0000313" key="3">
    <source>
        <dbReference type="EMBL" id="QDA61694.1"/>
    </source>
</evidence>
<evidence type="ECO:0000256" key="1">
    <source>
        <dbReference type="SAM" id="Phobius"/>
    </source>
</evidence>
<sequence>MIAPPSSSTPPVKRSSWMRRQIADPLLNLLKQGLSPAQLSLTVAIGVGCGLVPLLGVTTVMGSFLALRLRLNVAAMLLVAHLMSPLQLLLLIPLLQWGAKLLGNSQAAELTLDKVRYLLSHDLGAAWSLLWRAELGALLLWAAAMVPLVTGLYFGLRPVFRHVAARQKAAQ</sequence>
<reference evidence="3 4" key="1">
    <citation type="submission" date="2019-06" db="EMBL/GenBank/DDBJ databases">
        <authorList>
            <person name="Srinivasan S."/>
        </authorList>
    </citation>
    <scope>NUCLEOTIDE SEQUENCE [LARGE SCALE GENOMIC DNA]</scope>
    <source>
        <strain evidence="3 4">17J68-5</strain>
    </source>
</reference>
<feature type="transmembrane region" description="Helical" evidence="1">
    <location>
        <begin position="74"/>
        <end position="95"/>
    </location>
</feature>